<sequence>MRVPFPRPHPKSSRKGRNKPCYDLTPWFTVVTWVDPDPVNDQTPQTREAFYRRTPRSVTKARHFTRYALTDWDMTTRLDEVLLCVRELATNALLHGVLPGRGFLLRLTLHPDNTLRVEVHDSGPGELHLPDPAPESEHGRGLRLVTALADKWGVDERNPGKIVWCEFAVTPRMSYDPSANSRMLAAASDMPARS</sequence>
<reference evidence="3 4" key="1">
    <citation type="submission" date="2020-08" db="EMBL/GenBank/DDBJ databases">
        <title>A novel species.</title>
        <authorList>
            <person name="Gao J."/>
        </authorList>
    </citation>
    <scope>NUCLEOTIDE SEQUENCE [LARGE SCALE GENOMIC DNA]</scope>
    <source>
        <strain evidence="3 4">CRXT-G-22</strain>
    </source>
</reference>
<keyword evidence="4" id="KW-1185">Reference proteome</keyword>
<dbReference type="GO" id="GO:0005524">
    <property type="term" value="F:ATP binding"/>
    <property type="evidence" value="ECO:0007669"/>
    <property type="project" value="UniProtKB-KW"/>
</dbReference>
<dbReference type="AlphaFoldDB" id="A0A7H0IB26"/>
<evidence type="ECO:0000313" key="3">
    <source>
        <dbReference type="EMBL" id="QNP69992.1"/>
    </source>
</evidence>
<dbReference type="InterPro" id="IPR003594">
    <property type="entry name" value="HATPase_dom"/>
</dbReference>
<dbReference type="Gene3D" id="3.30.565.10">
    <property type="entry name" value="Histidine kinase-like ATPase, C-terminal domain"/>
    <property type="match status" value="1"/>
</dbReference>
<proteinExistence type="predicted"/>
<dbReference type="KEGG" id="sroi:IAG44_11385"/>
<feature type="domain" description="Histidine kinase/HSP90-like ATPase" evidence="2">
    <location>
        <begin position="54"/>
        <end position="164"/>
    </location>
</feature>
<name>A0A7H0IB26_9ACTN</name>
<dbReference type="Proteomes" id="UP000516052">
    <property type="component" value="Chromosome"/>
</dbReference>
<dbReference type="PANTHER" id="PTHR35526:SF3">
    <property type="entry name" value="ANTI-SIGMA-F FACTOR RSBW"/>
    <property type="match status" value="1"/>
</dbReference>
<gene>
    <name evidence="3" type="ORF">IAG44_11385</name>
</gene>
<dbReference type="GO" id="GO:0004674">
    <property type="term" value="F:protein serine/threonine kinase activity"/>
    <property type="evidence" value="ECO:0007669"/>
    <property type="project" value="UniProtKB-KW"/>
</dbReference>
<keyword evidence="3" id="KW-0067">ATP-binding</keyword>
<evidence type="ECO:0000313" key="4">
    <source>
        <dbReference type="Proteomes" id="UP000516052"/>
    </source>
</evidence>
<evidence type="ECO:0000259" key="2">
    <source>
        <dbReference type="Pfam" id="PF13581"/>
    </source>
</evidence>
<keyword evidence="1" id="KW-0418">Kinase</keyword>
<accession>A0A7H0IB26</accession>
<evidence type="ECO:0000256" key="1">
    <source>
        <dbReference type="ARBA" id="ARBA00022527"/>
    </source>
</evidence>
<keyword evidence="1" id="KW-0723">Serine/threonine-protein kinase</keyword>
<dbReference type="SUPFAM" id="SSF55874">
    <property type="entry name" value="ATPase domain of HSP90 chaperone/DNA topoisomerase II/histidine kinase"/>
    <property type="match status" value="1"/>
</dbReference>
<keyword evidence="3" id="KW-0547">Nucleotide-binding</keyword>
<dbReference type="InterPro" id="IPR036890">
    <property type="entry name" value="HATPase_C_sf"/>
</dbReference>
<dbReference type="PANTHER" id="PTHR35526">
    <property type="entry name" value="ANTI-SIGMA-F FACTOR RSBW-RELATED"/>
    <property type="match status" value="1"/>
</dbReference>
<dbReference type="EMBL" id="CP060828">
    <property type="protein sequence ID" value="QNP69992.1"/>
    <property type="molecule type" value="Genomic_DNA"/>
</dbReference>
<protein>
    <submittedName>
        <fullName evidence="3">ATP-binding protein</fullName>
    </submittedName>
</protein>
<dbReference type="InterPro" id="IPR050267">
    <property type="entry name" value="Anti-sigma-factor_SerPK"/>
</dbReference>
<dbReference type="Pfam" id="PF13581">
    <property type="entry name" value="HATPase_c_2"/>
    <property type="match status" value="1"/>
</dbReference>
<organism evidence="3 4">
    <name type="scientific">Streptomyces roseirectus</name>
    <dbReference type="NCBI Taxonomy" id="2768066"/>
    <lineage>
        <taxon>Bacteria</taxon>
        <taxon>Bacillati</taxon>
        <taxon>Actinomycetota</taxon>
        <taxon>Actinomycetes</taxon>
        <taxon>Kitasatosporales</taxon>
        <taxon>Streptomycetaceae</taxon>
        <taxon>Streptomyces</taxon>
    </lineage>
</organism>
<dbReference type="CDD" id="cd16936">
    <property type="entry name" value="HATPase_RsbW-like"/>
    <property type="match status" value="1"/>
</dbReference>
<keyword evidence="1" id="KW-0808">Transferase</keyword>